<comment type="caution">
    <text evidence="11">The sequence shown here is derived from an EMBL/GenBank/DDBJ whole genome shotgun (WGS) entry which is preliminary data.</text>
</comment>
<dbReference type="CDD" id="cd10507">
    <property type="entry name" value="Zn-ribbon_RPA12"/>
    <property type="match status" value="1"/>
</dbReference>
<dbReference type="PROSITE" id="PS51635">
    <property type="entry name" value="PNPLA"/>
    <property type="match status" value="1"/>
</dbReference>
<dbReference type="Pfam" id="PF01734">
    <property type="entry name" value="Patatin"/>
    <property type="match status" value="1"/>
</dbReference>
<evidence type="ECO:0000259" key="10">
    <source>
        <dbReference type="PROSITE" id="PS51635"/>
    </source>
</evidence>
<keyword evidence="8" id="KW-0442">Lipid degradation</keyword>
<feature type="short sequence motif" description="GXSXG" evidence="8">
    <location>
        <begin position="208"/>
        <end position="212"/>
    </location>
</feature>
<keyword evidence="2 7" id="KW-0863">Zinc-finger</keyword>
<keyword evidence="1" id="KW-0479">Metal-binding</keyword>
<feature type="short sequence motif" description="DGA/G" evidence="8">
    <location>
        <begin position="329"/>
        <end position="331"/>
    </location>
</feature>
<keyword evidence="12" id="KW-1185">Reference proteome</keyword>
<sequence length="437" mass="48874">MASVEAFECDPDFCPRCGSILPLPGLLEVVSCTLCNFQKDTSDFEGIEVHSRKVFNTVKEKTTTTKQADESVGPMVDRKCPNCGHEGMTYTTRQTRSADEGQTVFYGCPQCNSMRILLIYRVKMIYSHFTSYKFVCRYIHVYLKVARSGLSLIPHSCFRCEKNTSTTDQLMNLSFAGCGFLGVYHLGVATCLSSHAPQFLKNITAFAGASAGSLVAAVLATSAPLNKCSDFVIELTDEARKHPLGPFNPGFDLVGNIRKGLELHLPTNSHKVASGRLFISVTSLKERKNVIISEFESKEDLIQVLLASCYIPFYAGLKFPQFKGQKWVDGGLSDNLPRLQFGRTIRISPFSGKDNDICPQDESKGFTDITFHNMNIYVNRENLQRELQIFVPPRKEGIESIVQLGYDDTLRFLQEENLCNYPVITRSSALPIESRRD</sequence>
<evidence type="ECO:0000256" key="4">
    <source>
        <dbReference type="ARBA" id="ARBA00023098"/>
    </source>
</evidence>
<evidence type="ECO:0000313" key="11">
    <source>
        <dbReference type="EMBL" id="CAH3017210.1"/>
    </source>
</evidence>
<dbReference type="InterPro" id="IPR016035">
    <property type="entry name" value="Acyl_Trfase/lysoPLipase"/>
</dbReference>
<feature type="short sequence motif" description="GXGXXG" evidence="8">
    <location>
        <begin position="177"/>
        <end position="182"/>
    </location>
</feature>
<evidence type="ECO:0000256" key="2">
    <source>
        <dbReference type="ARBA" id="ARBA00022771"/>
    </source>
</evidence>
<keyword evidence="4 8" id="KW-0443">Lipid metabolism</keyword>
<dbReference type="EMBL" id="CALNXI010000057">
    <property type="protein sequence ID" value="CAH3017210.1"/>
    <property type="molecule type" value="Genomic_DNA"/>
</dbReference>
<evidence type="ECO:0000256" key="3">
    <source>
        <dbReference type="ARBA" id="ARBA00022833"/>
    </source>
</evidence>
<evidence type="ECO:0000256" key="8">
    <source>
        <dbReference type="PROSITE-ProRule" id="PRU01161"/>
    </source>
</evidence>
<evidence type="ECO:0000256" key="6">
    <source>
        <dbReference type="ARBA" id="ARBA00044497"/>
    </source>
</evidence>
<dbReference type="Gene3D" id="2.20.25.10">
    <property type="match status" value="1"/>
</dbReference>
<keyword evidence="3" id="KW-0862">Zinc</keyword>
<evidence type="ECO:0000256" key="1">
    <source>
        <dbReference type="ARBA" id="ARBA00022723"/>
    </source>
</evidence>
<proteinExistence type="predicted"/>
<evidence type="ECO:0000259" key="9">
    <source>
        <dbReference type="PROSITE" id="PS51133"/>
    </source>
</evidence>
<gene>
    <name evidence="11" type="ORF">PEVE_00036084</name>
</gene>
<feature type="active site" description="Proton acceptor" evidence="8">
    <location>
        <position position="329"/>
    </location>
</feature>
<dbReference type="SMART" id="SM00440">
    <property type="entry name" value="ZnF_C2C2"/>
    <property type="match status" value="1"/>
</dbReference>
<dbReference type="InterPro" id="IPR033562">
    <property type="entry name" value="PLPL"/>
</dbReference>
<dbReference type="Gene3D" id="3.40.1090.10">
    <property type="entry name" value="Cytosolic phospholipase A2 catalytic domain"/>
    <property type="match status" value="1"/>
</dbReference>
<dbReference type="PROSITE" id="PS51133">
    <property type="entry name" value="ZF_TFIIS_2"/>
    <property type="match status" value="1"/>
</dbReference>
<dbReference type="Pfam" id="PF01096">
    <property type="entry name" value="Zn_ribbon_TFIIS"/>
    <property type="match status" value="1"/>
</dbReference>
<dbReference type="SUPFAM" id="SSF52151">
    <property type="entry name" value="FabD/lysophospholipase-like"/>
    <property type="match status" value="1"/>
</dbReference>
<name>A0ABN8LNH1_9CNID</name>
<feature type="domain" description="TFIIS-type" evidence="9">
    <location>
        <begin position="76"/>
        <end position="123"/>
    </location>
</feature>
<dbReference type="InterPro" id="IPR002641">
    <property type="entry name" value="PNPLA_dom"/>
</dbReference>
<dbReference type="InterPro" id="IPR034004">
    <property type="entry name" value="Zn_ribbon_RPA12_C"/>
</dbReference>
<protein>
    <recommendedName>
        <fullName evidence="5">DNA-directed RNA polymerase I subunit H</fullName>
    </recommendedName>
</protein>
<comment type="function">
    <text evidence="6">Core component of RNA polymerase I (Pol I), a DNA-dependent RNA polymerase which synthesizes ribosomal RNA precursors using the four ribonucleoside triphosphates as substrates. Can mediate Pol I proofreading of the nascent RNA transcript. Anchors into the Pol I active site to monitor transcription fidelity and cleave mis-incorporated 5'-ribonucleotides.</text>
</comment>
<evidence type="ECO:0000313" key="12">
    <source>
        <dbReference type="Proteomes" id="UP001159427"/>
    </source>
</evidence>
<keyword evidence="8" id="KW-0378">Hydrolase</keyword>
<evidence type="ECO:0000256" key="7">
    <source>
        <dbReference type="PROSITE-ProRule" id="PRU00472"/>
    </source>
</evidence>
<reference evidence="11 12" key="1">
    <citation type="submission" date="2022-05" db="EMBL/GenBank/DDBJ databases">
        <authorList>
            <consortium name="Genoscope - CEA"/>
            <person name="William W."/>
        </authorList>
    </citation>
    <scope>NUCLEOTIDE SEQUENCE [LARGE SCALE GENOMIC DNA]</scope>
</reference>
<dbReference type="PANTHER" id="PTHR12406">
    <property type="entry name" value="CALCIUM-INDEPENDENT PHOSPHOLIPASE A2 IPLA2 -RELATED"/>
    <property type="match status" value="1"/>
</dbReference>
<dbReference type="PANTHER" id="PTHR12406:SF7">
    <property type="entry name" value="PATATIN-LIKE PHOSPHOLIPASE DOMAIN-CONTAINING PROTEIN 4"/>
    <property type="match status" value="1"/>
</dbReference>
<organism evidence="11 12">
    <name type="scientific">Porites evermanni</name>
    <dbReference type="NCBI Taxonomy" id="104178"/>
    <lineage>
        <taxon>Eukaryota</taxon>
        <taxon>Metazoa</taxon>
        <taxon>Cnidaria</taxon>
        <taxon>Anthozoa</taxon>
        <taxon>Hexacorallia</taxon>
        <taxon>Scleractinia</taxon>
        <taxon>Fungiina</taxon>
        <taxon>Poritidae</taxon>
        <taxon>Porites</taxon>
    </lineage>
</organism>
<feature type="active site" description="Nucleophile" evidence="8">
    <location>
        <position position="210"/>
    </location>
</feature>
<evidence type="ECO:0000256" key="5">
    <source>
        <dbReference type="ARBA" id="ARBA00031781"/>
    </source>
</evidence>
<dbReference type="Proteomes" id="UP001159427">
    <property type="component" value="Unassembled WGS sequence"/>
</dbReference>
<accession>A0ABN8LNH1</accession>
<feature type="domain" description="PNPLA" evidence="10">
    <location>
        <begin position="173"/>
        <end position="342"/>
    </location>
</feature>
<dbReference type="InterPro" id="IPR001222">
    <property type="entry name" value="Znf_TFIIS"/>
</dbReference>
<dbReference type="SUPFAM" id="SSF57783">
    <property type="entry name" value="Zinc beta-ribbon"/>
    <property type="match status" value="1"/>
</dbReference>